<evidence type="ECO:0000313" key="4">
    <source>
        <dbReference type="EMBL" id="GKV31583.1"/>
    </source>
</evidence>
<feature type="domain" description="Integrase catalytic" evidence="3">
    <location>
        <begin position="720"/>
        <end position="887"/>
    </location>
</feature>
<dbReference type="InterPro" id="IPR036397">
    <property type="entry name" value="RNaseH_sf"/>
</dbReference>
<comment type="caution">
    <text evidence="4">The sequence shown here is derived from an EMBL/GenBank/DDBJ whole genome shotgun (WGS) entry which is preliminary data.</text>
</comment>
<accession>A0AAV5L2V8</accession>
<dbReference type="Pfam" id="PF13976">
    <property type="entry name" value="gag_pre-integrs"/>
    <property type="match status" value="1"/>
</dbReference>
<dbReference type="InterPro" id="IPR039537">
    <property type="entry name" value="Retrotran_Ty1/copia-like"/>
</dbReference>
<dbReference type="InterPro" id="IPR025724">
    <property type="entry name" value="GAG-pre-integrase_dom"/>
</dbReference>
<sequence>MSDPTSLHLKKELTQIRKAARLLRDPGTTSSWKSSSTSVLPPASTSTLFTNHFNAGHHPPPDLELPNAKHSAVFLHNWKHQNHKSNHQFDDDADPDAASSSWVQDDSLSDARNGADSKSDTYIPTLALLPSYSGAAMQILSLQDSCLAPGKRAPPTPGSPPPGLSFLLLLLPPFSSTLFTNHFHAGHHPPPDLELPNAKHSAVFLHNWKHQNHKSNHQFDDDADADAASSSWVQDDSLSDARNGADSKSDTYIPTLALLPSYSGAAMQILSLQDSCLAPGKGIEFQILQKVVISIASLPSFVNIEYADFINKGSQTYKGELWTLVYPHEGIAWITGSMGDYQHALSIKHMGLDEALFEKVATATKAKEAWGILENNFKGIDKVKKVRLQTLRSEFESLHMRESESVFDYFTRVSSIVNQMKCYGEKMEDVHVVEKILRSLDSKLEFKDLKGSKNRWPKFSKLRSLWENKSKSMDDLKEEVKVEVEAEVVVVVVVGEEILAMAEEEMKVAKILTMKGRAINHEDVEIMVQREEVEEGMTSPIFNVNACQKYGHYANECRSSSTNNEERANYVKAKEEEELLLLMATKEERDTGAWYLDTGAANHMSGNKELFSSVRKMEDGCLTLRDGSHNLVAKVLMEKNRMFLLNVHVDHPRSLKTCVEEASWLWHLRLGHLNFGGLKVLASEEMVNGLPKINHPNQLCEGCLLGKQARKSFPKEATFRATKPLQLVHVDVCGQIKPSSYGKANYFLLFIDDISRKTWVYFLKAKSEVFGAFQKFKALVEKESGNSIKGLKTDRGGEFTSKEFQNFCENNGICHFLTIPRSPQQNGVVERKNRTILNMVRSMLRSKNMPKEILGRSSGSIAFIHVPDEKRSKLDGKSEKFVFIGYDSSSKGYKFYNPSNGKIVISRDAEFDEGSSWDWNVSQNDEYVIFPLQEGESKQDTRQDVVTPPHSPHGSQSLEDCSSEGPLRTKNLANIYEETEVVDNPSFFCLFADTEPLNFEEATVDKKWKHAMDEEIKAIQKNGT</sequence>
<evidence type="ECO:0000256" key="2">
    <source>
        <dbReference type="SAM" id="MobiDB-lite"/>
    </source>
</evidence>
<dbReference type="PROSITE" id="PS50994">
    <property type="entry name" value="INTEGRASE"/>
    <property type="match status" value="1"/>
</dbReference>
<organism evidence="4 5">
    <name type="scientific">Rubroshorea leprosula</name>
    <dbReference type="NCBI Taxonomy" id="152421"/>
    <lineage>
        <taxon>Eukaryota</taxon>
        <taxon>Viridiplantae</taxon>
        <taxon>Streptophyta</taxon>
        <taxon>Embryophyta</taxon>
        <taxon>Tracheophyta</taxon>
        <taxon>Spermatophyta</taxon>
        <taxon>Magnoliopsida</taxon>
        <taxon>eudicotyledons</taxon>
        <taxon>Gunneridae</taxon>
        <taxon>Pentapetalae</taxon>
        <taxon>rosids</taxon>
        <taxon>malvids</taxon>
        <taxon>Malvales</taxon>
        <taxon>Dipterocarpaceae</taxon>
        <taxon>Rubroshorea</taxon>
    </lineage>
</organism>
<protein>
    <recommendedName>
        <fullName evidence="3">Integrase catalytic domain-containing protein</fullName>
    </recommendedName>
</protein>
<dbReference type="InterPro" id="IPR054722">
    <property type="entry name" value="PolX-like_BBD"/>
</dbReference>
<feature type="region of interest" description="Disordered" evidence="2">
    <location>
        <begin position="936"/>
        <end position="965"/>
    </location>
</feature>
<keyword evidence="1" id="KW-0645">Protease</keyword>
<evidence type="ECO:0000313" key="5">
    <source>
        <dbReference type="Proteomes" id="UP001054252"/>
    </source>
</evidence>
<dbReference type="GO" id="GO:0006508">
    <property type="term" value="P:proteolysis"/>
    <property type="evidence" value="ECO:0007669"/>
    <property type="project" value="UniProtKB-KW"/>
</dbReference>
<dbReference type="PANTHER" id="PTHR42648">
    <property type="entry name" value="TRANSPOSASE, PUTATIVE-RELATED"/>
    <property type="match status" value="1"/>
</dbReference>
<dbReference type="InterPro" id="IPR001584">
    <property type="entry name" value="Integrase_cat-core"/>
</dbReference>
<dbReference type="InterPro" id="IPR012337">
    <property type="entry name" value="RNaseH-like_sf"/>
</dbReference>
<keyword evidence="1" id="KW-0378">Hydrolase</keyword>
<dbReference type="InterPro" id="IPR057670">
    <property type="entry name" value="SH3_retrovirus"/>
</dbReference>
<dbReference type="Pfam" id="PF22936">
    <property type="entry name" value="Pol_BBD"/>
    <property type="match status" value="1"/>
</dbReference>
<dbReference type="Gene3D" id="3.30.420.10">
    <property type="entry name" value="Ribonuclease H-like superfamily/Ribonuclease H"/>
    <property type="match status" value="1"/>
</dbReference>
<dbReference type="GO" id="GO:0008233">
    <property type="term" value="F:peptidase activity"/>
    <property type="evidence" value="ECO:0007669"/>
    <property type="project" value="UniProtKB-KW"/>
</dbReference>
<dbReference type="EMBL" id="BPVZ01000092">
    <property type="protein sequence ID" value="GKV31583.1"/>
    <property type="molecule type" value="Genomic_DNA"/>
</dbReference>
<dbReference type="PANTHER" id="PTHR42648:SF18">
    <property type="entry name" value="RETROTRANSPOSON, UNCLASSIFIED-LIKE PROTEIN"/>
    <property type="match status" value="1"/>
</dbReference>
<dbReference type="GO" id="GO:0015074">
    <property type="term" value="P:DNA integration"/>
    <property type="evidence" value="ECO:0007669"/>
    <property type="project" value="InterPro"/>
</dbReference>
<dbReference type="Pfam" id="PF25597">
    <property type="entry name" value="SH3_retrovirus"/>
    <property type="match status" value="1"/>
</dbReference>
<dbReference type="Pfam" id="PF00665">
    <property type="entry name" value="rve"/>
    <property type="match status" value="1"/>
</dbReference>
<dbReference type="Pfam" id="PF14223">
    <property type="entry name" value="Retrotran_gag_2"/>
    <property type="match status" value="1"/>
</dbReference>
<dbReference type="SUPFAM" id="SSF53098">
    <property type="entry name" value="Ribonuclease H-like"/>
    <property type="match status" value="1"/>
</dbReference>
<dbReference type="Proteomes" id="UP001054252">
    <property type="component" value="Unassembled WGS sequence"/>
</dbReference>
<feature type="region of interest" description="Disordered" evidence="2">
    <location>
        <begin position="84"/>
        <end position="116"/>
    </location>
</feature>
<name>A0AAV5L2V8_9ROSI</name>
<evidence type="ECO:0000256" key="1">
    <source>
        <dbReference type="ARBA" id="ARBA00022670"/>
    </source>
</evidence>
<gene>
    <name evidence="4" type="ORF">SLEP1_g40261</name>
</gene>
<dbReference type="AlphaFoldDB" id="A0AAV5L2V8"/>
<proteinExistence type="predicted"/>
<evidence type="ECO:0000259" key="3">
    <source>
        <dbReference type="PROSITE" id="PS50994"/>
    </source>
</evidence>
<reference evidence="4 5" key="1">
    <citation type="journal article" date="2021" name="Commun. Biol.">
        <title>The genome of Shorea leprosula (Dipterocarpaceae) highlights the ecological relevance of drought in aseasonal tropical rainforests.</title>
        <authorList>
            <person name="Ng K.K.S."/>
            <person name="Kobayashi M.J."/>
            <person name="Fawcett J.A."/>
            <person name="Hatakeyama M."/>
            <person name="Paape T."/>
            <person name="Ng C.H."/>
            <person name="Ang C.C."/>
            <person name="Tnah L.H."/>
            <person name="Lee C.T."/>
            <person name="Nishiyama T."/>
            <person name="Sese J."/>
            <person name="O'Brien M.J."/>
            <person name="Copetti D."/>
            <person name="Mohd Noor M.I."/>
            <person name="Ong R.C."/>
            <person name="Putra M."/>
            <person name="Sireger I.Z."/>
            <person name="Indrioko S."/>
            <person name="Kosugi Y."/>
            <person name="Izuno A."/>
            <person name="Isagi Y."/>
            <person name="Lee S.L."/>
            <person name="Shimizu K.K."/>
        </authorList>
    </citation>
    <scope>NUCLEOTIDE SEQUENCE [LARGE SCALE GENOMIC DNA]</scope>
    <source>
        <strain evidence="4">214</strain>
    </source>
</reference>
<keyword evidence="5" id="KW-1185">Reference proteome</keyword>
<dbReference type="GO" id="GO:0003676">
    <property type="term" value="F:nucleic acid binding"/>
    <property type="evidence" value="ECO:0007669"/>
    <property type="project" value="InterPro"/>
</dbReference>